<dbReference type="GO" id="GO:0005681">
    <property type="term" value="C:spliceosomal complex"/>
    <property type="evidence" value="ECO:0007669"/>
    <property type="project" value="TreeGrafter"/>
</dbReference>
<dbReference type="PANTHER" id="PTHR18806:SF4">
    <property type="entry name" value="RNA-BINDING PROTEIN 25"/>
    <property type="match status" value="1"/>
</dbReference>
<evidence type="ECO:0000256" key="2">
    <source>
        <dbReference type="SAM" id="MobiDB-lite"/>
    </source>
</evidence>
<dbReference type="PROSITE" id="PS51025">
    <property type="entry name" value="PWI"/>
    <property type="match status" value="1"/>
</dbReference>
<feature type="domain" description="PWI" evidence="4">
    <location>
        <begin position="494"/>
        <end position="559"/>
    </location>
</feature>
<accession>A0A915M9Z7</accession>
<dbReference type="InterPro" id="IPR002483">
    <property type="entry name" value="PWI_dom"/>
</dbReference>
<dbReference type="SUPFAM" id="SSF54928">
    <property type="entry name" value="RNA-binding domain, RBD"/>
    <property type="match status" value="1"/>
</dbReference>
<feature type="region of interest" description="Disordered" evidence="2">
    <location>
        <begin position="419"/>
        <end position="454"/>
    </location>
</feature>
<dbReference type="WBParaSite" id="scaffold335_cov188.g822">
    <property type="protein sequence ID" value="scaffold335_cov188.g822"/>
    <property type="gene ID" value="scaffold335_cov188.g822"/>
</dbReference>
<dbReference type="InterPro" id="IPR035979">
    <property type="entry name" value="RBD_domain_sf"/>
</dbReference>
<feature type="compositionally biased region" description="Basic residues" evidence="2">
    <location>
        <begin position="203"/>
        <end position="238"/>
    </location>
</feature>
<sequence length="559" mass="64491">MMAPRMPQPNQPGQFTGQKFGFFSPQTTIPTMPPQVMQMQIPQLPIVGGVQLTLRPNFRPFKCGTVHTWKRLQDPNGNFKAFGFCEFVHPDGTRRALRVLKDYPLGEKRLNVKVDDATEKYLKEFAENQTRLLGMDSGTPKSINPEEDDKQLRAAIKAIIEKKAPGILEVMPEDDVAGDAVNKDGSQKDVVSKSPVDDETSKVHKRKHSLSPSGKKKRSSSKSRHSKHDGSHSKRSRRHSSDSNSSSGSSTATLPIHPSPKKSTSSSRHHRKGTPSSEDSYVLAEKRRLKKELAEREESYITRLKKWEEREKRMAKQYAKDRESEVQRKKTIDKEAKKLRQFLEDYFTSGSALLERRRNYEREREADAKDRHEEKREMEEVKKQLLKEKEEQEKLLLQHQKEKELDLLYRYILGIKNVPGRPHKNGVENKEKDKPHPPPNNEEDETSSPSPVKKPIITTIQQKTIQPDRIQSLTPEERKKLIKDLITRIPTEREQLFAFSLSWEFLDKQLMDSRVRPWINKKICEYIGEEEPSLVSFICEKIDSRASPDNILADLSMVF</sequence>
<dbReference type="InterPro" id="IPR052768">
    <property type="entry name" value="RBM25"/>
</dbReference>
<organism evidence="5 6">
    <name type="scientific">Meloidogyne javanica</name>
    <name type="common">Root-knot nematode worm</name>
    <dbReference type="NCBI Taxonomy" id="6303"/>
    <lineage>
        <taxon>Eukaryota</taxon>
        <taxon>Metazoa</taxon>
        <taxon>Ecdysozoa</taxon>
        <taxon>Nematoda</taxon>
        <taxon>Chromadorea</taxon>
        <taxon>Rhabditida</taxon>
        <taxon>Tylenchina</taxon>
        <taxon>Tylenchomorpha</taxon>
        <taxon>Tylenchoidea</taxon>
        <taxon>Meloidogynidae</taxon>
        <taxon>Meloidogyninae</taxon>
        <taxon>Meloidogyne</taxon>
        <taxon>Meloidogyne incognita group</taxon>
    </lineage>
</organism>
<dbReference type="InterPro" id="IPR012677">
    <property type="entry name" value="Nucleotide-bd_a/b_plait_sf"/>
</dbReference>
<feature type="region of interest" description="Disordered" evidence="2">
    <location>
        <begin position="178"/>
        <end position="283"/>
    </location>
</feature>
<dbReference type="SMART" id="SM00311">
    <property type="entry name" value="PWI"/>
    <property type="match status" value="1"/>
</dbReference>
<protein>
    <submittedName>
        <fullName evidence="6">PWI domain-containing protein</fullName>
    </submittedName>
</protein>
<dbReference type="AlphaFoldDB" id="A0A915M9Z7"/>
<dbReference type="Pfam" id="PF01480">
    <property type="entry name" value="PWI"/>
    <property type="match status" value="1"/>
</dbReference>
<evidence type="ECO:0000259" key="4">
    <source>
        <dbReference type="PROSITE" id="PS51025"/>
    </source>
</evidence>
<evidence type="ECO:0000259" key="3">
    <source>
        <dbReference type="PROSITE" id="PS50102"/>
    </source>
</evidence>
<name>A0A915M9Z7_MELJA</name>
<feature type="region of interest" description="Disordered" evidence="2">
    <location>
        <begin position="359"/>
        <end position="380"/>
    </location>
</feature>
<dbReference type="PANTHER" id="PTHR18806">
    <property type="entry name" value="RBM25 PROTEIN"/>
    <property type="match status" value="1"/>
</dbReference>
<feature type="compositionally biased region" description="Basic and acidic residues" evidence="2">
    <location>
        <begin position="425"/>
        <end position="436"/>
    </location>
</feature>
<keyword evidence="5" id="KW-1185">Reference proteome</keyword>
<dbReference type="PROSITE" id="PS50102">
    <property type="entry name" value="RRM"/>
    <property type="match status" value="1"/>
</dbReference>
<dbReference type="InterPro" id="IPR000504">
    <property type="entry name" value="RRM_dom"/>
</dbReference>
<evidence type="ECO:0000313" key="6">
    <source>
        <dbReference type="WBParaSite" id="scaffold335_cov188.g822"/>
    </source>
</evidence>
<evidence type="ECO:0000313" key="5">
    <source>
        <dbReference type="Proteomes" id="UP000887561"/>
    </source>
</evidence>
<dbReference type="GO" id="GO:0003729">
    <property type="term" value="F:mRNA binding"/>
    <property type="evidence" value="ECO:0007669"/>
    <property type="project" value="TreeGrafter"/>
</dbReference>
<evidence type="ECO:0000256" key="1">
    <source>
        <dbReference type="PROSITE-ProRule" id="PRU00176"/>
    </source>
</evidence>
<reference evidence="6" key="1">
    <citation type="submission" date="2022-11" db="UniProtKB">
        <authorList>
            <consortium name="WormBaseParasite"/>
        </authorList>
    </citation>
    <scope>IDENTIFICATION</scope>
</reference>
<feature type="domain" description="RRM" evidence="3">
    <location>
        <begin position="37"/>
        <end position="117"/>
    </location>
</feature>
<dbReference type="Proteomes" id="UP000887561">
    <property type="component" value="Unplaced"/>
</dbReference>
<dbReference type="Gene3D" id="1.20.1390.10">
    <property type="entry name" value="PWI domain"/>
    <property type="match status" value="1"/>
</dbReference>
<feature type="compositionally biased region" description="Basic and acidic residues" evidence="2">
    <location>
        <begin position="181"/>
        <end position="202"/>
    </location>
</feature>
<feature type="region of interest" description="Disordered" evidence="2">
    <location>
        <begin position="1"/>
        <end position="20"/>
    </location>
</feature>
<dbReference type="CDD" id="cd12446">
    <property type="entry name" value="RRM_RBM25"/>
    <property type="match status" value="1"/>
</dbReference>
<keyword evidence="1" id="KW-0694">RNA-binding</keyword>
<proteinExistence type="predicted"/>
<dbReference type="Gene3D" id="3.30.70.330">
    <property type="match status" value="1"/>
</dbReference>
<feature type="compositionally biased region" description="Pro residues" evidence="2">
    <location>
        <begin position="1"/>
        <end position="10"/>
    </location>
</feature>
<dbReference type="InterPro" id="IPR034268">
    <property type="entry name" value="RBM25_RRM"/>
</dbReference>